<gene>
    <name evidence="3" type="ORF">J1777_11930</name>
</gene>
<dbReference type="Pfam" id="PF07238">
    <property type="entry name" value="PilZ"/>
    <property type="match status" value="1"/>
</dbReference>
<feature type="domain" description="PilZ" evidence="2">
    <location>
        <begin position="4"/>
        <end position="100"/>
    </location>
</feature>
<keyword evidence="1" id="KW-0547">Nucleotide-binding</keyword>
<sequence>MSQERRQFQRLHFDAHAQLICAGQAHPVHLLDISLQGALVKAAAELHWPKEAPCQLIITLGEGCHIAMASEVAHVQEAYIGLRCRSIDLDSITHLRRLLELQLGDPALLERDLSQLCAL</sequence>
<dbReference type="EMBL" id="JAFNME010000030">
    <property type="protein sequence ID" value="MBO1250527.1"/>
    <property type="molecule type" value="Genomic_DNA"/>
</dbReference>
<comment type="caution">
    <text evidence="3">The sequence shown here is derived from an EMBL/GenBank/DDBJ whole genome shotgun (WGS) entry which is preliminary data.</text>
</comment>
<comment type="subunit">
    <text evidence="1">Monomer in both c-di-GMP-bound and free forms.</text>
</comment>
<reference evidence="3" key="1">
    <citation type="submission" date="2021-03" db="EMBL/GenBank/DDBJ databases">
        <title>Comamonas denitrificans.</title>
        <authorList>
            <person name="Finster K."/>
        </authorList>
    </citation>
    <scope>NUCLEOTIDE SEQUENCE</scope>
    <source>
        <strain evidence="3">MM2021_4</strain>
    </source>
</reference>
<dbReference type="PIRSF" id="PIRSF028141">
    <property type="entry name" value="C-di-GMP_BP_PA4608"/>
    <property type="match status" value="1"/>
</dbReference>
<keyword evidence="4" id="KW-1185">Reference proteome</keyword>
<dbReference type="AlphaFoldDB" id="A0A939GWV9"/>
<dbReference type="InterPro" id="IPR009875">
    <property type="entry name" value="PilZ_domain"/>
</dbReference>
<organism evidence="3 4">
    <name type="scientific">Comamonas denitrificans</name>
    <dbReference type="NCBI Taxonomy" id="117506"/>
    <lineage>
        <taxon>Bacteria</taxon>
        <taxon>Pseudomonadati</taxon>
        <taxon>Pseudomonadota</taxon>
        <taxon>Betaproteobacteria</taxon>
        <taxon>Burkholderiales</taxon>
        <taxon>Comamonadaceae</taxon>
        <taxon>Comamonas</taxon>
    </lineage>
</organism>
<name>A0A939GWV9_9BURK</name>
<evidence type="ECO:0000256" key="1">
    <source>
        <dbReference type="PIRNR" id="PIRNR028141"/>
    </source>
</evidence>
<comment type="function">
    <text evidence="1">Binds the second messenger bis-(3'-5') cyclic dimeric guanosine monophosphate (c-di-GMP). Can bind two c-di-GMP molecules per monomer. May play a role in bacterial second-messenger regulated processes. Binding to c-di-GMP induces a conformational change of the C- and N-termini resulting in the exposure of a highly negative surface on one side of the protein to a possible effector protein.</text>
</comment>
<dbReference type="SUPFAM" id="SSF141371">
    <property type="entry name" value="PilZ domain-like"/>
    <property type="match status" value="1"/>
</dbReference>
<dbReference type="Gene3D" id="2.40.10.220">
    <property type="entry name" value="predicted glycosyltransferase like domains"/>
    <property type="match status" value="1"/>
</dbReference>
<keyword evidence="1" id="KW-0973">c-di-GMP</keyword>
<evidence type="ECO:0000313" key="4">
    <source>
        <dbReference type="Proteomes" id="UP000664731"/>
    </source>
</evidence>
<dbReference type="RefSeq" id="WP_207575921.1">
    <property type="nucleotide sequence ID" value="NZ_JAFNME010000030.1"/>
</dbReference>
<proteinExistence type="predicted"/>
<dbReference type="Proteomes" id="UP000664731">
    <property type="component" value="Unassembled WGS sequence"/>
</dbReference>
<evidence type="ECO:0000313" key="3">
    <source>
        <dbReference type="EMBL" id="MBO1250527.1"/>
    </source>
</evidence>
<dbReference type="InterPro" id="IPR027021">
    <property type="entry name" value="C-di-GMP_BP_PA4608"/>
</dbReference>
<dbReference type="GO" id="GO:0035438">
    <property type="term" value="F:cyclic-di-GMP binding"/>
    <property type="evidence" value="ECO:0007669"/>
    <property type="project" value="InterPro"/>
</dbReference>
<evidence type="ECO:0000259" key="2">
    <source>
        <dbReference type="Pfam" id="PF07238"/>
    </source>
</evidence>
<accession>A0A939GWV9</accession>
<protein>
    <recommendedName>
        <fullName evidence="1">Cyclic diguanosine monophosphate-binding protein</fullName>
        <shortName evidence="1">c-di-GMP-binding protein</shortName>
    </recommendedName>
    <alternativeName>
        <fullName evidence="1">Pilz domain-containing protein</fullName>
    </alternativeName>
</protein>